<keyword evidence="8" id="KW-0458">Lysosome</keyword>
<keyword evidence="12" id="KW-1185">Reference proteome</keyword>
<evidence type="ECO:0000256" key="8">
    <source>
        <dbReference type="PROSITE-ProRule" id="PRU00740"/>
    </source>
</evidence>
<accession>A0A8J4XGX4</accession>
<dbReference type="PANTHER" id="PTHR11506:SF30">
    <property type="entry name" value="LYSOSOME-ASSOCIATED MEMBRANE GLYCOPROTEIN 3"/>
    <property type="match status" value="1"/>
</dbReference>
<keyword evidence="6 8" id="KW-0472">Membrane</keyword>
<dbReference type="AlphaFoldDB" id="A0A8J4XGX4"/>
<feature type="signal peptide" evidence="9">
    <location>
        <begin position="1"/>
        <end position="35"/>
    </location>
</feature>
<keyword evidence="2 8" id="KW-0812">Transmembrane</keyword>
<keyword evidence="7" id="KW-0325">Glycoprotein</keyword>
<dbReference type="OrthoDB" id="9428839at2759"/>
<comment type="caution">
    <text evidence="11">The sequence shown here is derived from an EMBL/GenBank/DDBJ whole genome shotgun (WGS) entry which is preliminary data.</text>
</comment>
<comment type="similarity">
    <text evidence="8">Belongs to the LAMP family.</text>
</comment>
<evidence type="ECO:0000256" key="2">
    <source>
        <dbReference type="ARBA" id="ARBA00022692"/>
    </source>
</evidence>
<gene>
    <name evidence="11" type="primary">lamp3</name>
    <name evidence="11" type="ORF">DAT39_000408</name>
</gene>
<evidence type="ECO:0000256" key="5">
    <source>
        <dbReference type="ARBA" id="ARBA00022989"/>
    </source>
</evidence>
<dbReference type="InterPro" id="IPR002000">
    <property type="entry name" value="Lysosome-assoc_membr_glycop"/>
</dbReference>
<evidence type="ECO:0000313" key="11">
    <source>
        <dbReference type="EMBL" id="KAF5909829.1"/>
    </source>
</evidence>
<feature type="domain" description="Lysosome-associated membrane glycoprotein 2-like luminal" evidence="10">
    <location>
        <begin position="268"/>
        <end position="409"/>
    </location>
</feature>
<keyword evidence="3 9" id="KW-0732">Signal</keyword>
<dbReference type="GO" id="GO:0005886">
    <property type="term" value="C:plasma membrane"/>
    <property type="evidence" value="ECO:0007669"/>
    <property type="project" value="TreeGrafter"/>
</dbReference>
<evidence type="ECO:0000313" key="12">
    <source>
        <dbReference type="Proteomes" id="UP000727407"/>
    </source>
</evidence>
<dbReference type="PROSITE" id="PS51407">
    <property type="entry name" value="LAMP_3"/>
    <property type="match status" value="2"/>
</dbReference>
<evidence type="ECO:0000256" key="4">
    <source>
        <dbReference type="ARBA" id="ARBA00022753"/>
    </source>
</evidence>
<feature type="domain" description="Lysosome-associated membrane glycoprotein 2-like luminal" evidence="10">
    <location>
        <begin position="75"/>
        <end position="216"/>
    </location>
</feature>
<dbReference type="Proteomes" id="UP000727407">
    <property type="component" value="Unassembled WGS sequence"/>
</dbReference>
<keyword evidence="5" id="KW-1133">Transmembrane helix</keyword>
<evidence type="ECO:0000256" key="7">
    <source>
        <dbReference type="ARBA" id="ARBA00023180"/>
    </source>
</evidence>
<dbReference type="EMBL" id="QNUK01000002">
    <property type="protein sequence ID" value="KAF5909829.1"/>
    <property type="molecule type" value="Genomic_DNA"/>
</dbReference>
<dbReference type="InterPro" id="IPR048528">
    <property type="entry name" value="Lamp2-like_luminal"/>
</dbReference>
<proteinExistence type="inferred from homology"/>
<dbReference type="GO" id="GO:0031902">
    <property type="term" value="C:late endosome membrane"/>
    <property type="evidence" value="ECO:0007669"/>
    <property type="project" value="TreeGrafter"/>
</dbReference>
<evidence type="ECO:0000256" key="6">
    <source>
        <dbReference type="ARBA" id="ARBA00023136"/>
    </source>
</evidence>
<dbReference type="GO" id="GO:0072594">
    <property type="term" value="P:establishment of protein localization to organelle"/>
    <property type="evidence" value="ECO:0007669"/>
    <property type="project" value="TreeGrafter"/>
</dbReference>
<evidence type="ECO:0000256" key="1">
    <source>
        <dbReference type="ARBA" id="ARBA00004530"/>
    </source>
</evidence>
<comment type="subcellular location">
    <subcellularLocation>
        <location evidence="1">Endosome membrane</location>
        <topology evidence="1">Single-pass type I membrane protein</topology>
    </subcellularLocation>
    <subcellularLocation>
        <location evidence="8">Lysosome membrane</location>
        <topology evidence="8">Single-pass type I membrane protein</topology>
    </subcellularLocation>
</comment>
<name>A0A8J4XGX4_CLAMG</name>
<dbReference type="Gene3D" id="2.40.160.110">
    <property type="match status" value="2"/>
</dbReference>
<evidence type="ECO:0000259" key="10">
    <source>
        <dbReference type="Pfam" id="PF01299"/>
    </source>
</evidence>
<keyword evidence="4" id="KW-0967">Endosome</keyword>
<evidence type="ECO:0000256" key="3">
    <source>
        <dbReference type="ARBA" id="ARBA00022729"/>
    </source>
</evidence>
<dbReference type="GO" id="GO:0005765">
    <property type="term" value="C:lysosomal membrane"/>
    <property type="evidence" value="ECO:0007669"/>
    <property type="project" value="UniProtKB-SubCell"/>
</dbReference>
<reference evidence="11" key="1">
    <citation type="submission" date="2020-07" db="EMBL/GenBank/DDBJ databases">
        <title>Clarias magur genome sequencing, assembly and annotation.</title>
        <authorList>
            <person name="Kushwaha B."/>
            <person name="Kumar R."/>
            <person name="Das P."/>
            <person name="Joshi C.G."/>
            <person name="Kumar D."/>
            <person name="Nagpure N.S."/>
            <person name="Pandey M."/>
            <person name="Agarwal S."/>
            <person name="Srivastava S."/>
            <person name="Singh M."/>
            <person name="Sahoo L."/>
            <person name="Jayasankar P."/>
            <person name="Meher P.K."/>
            <person name="Koringa P.G."/>
            <person name="Iquebal M.A."/>
            <person name="Das S.P."/>
            <person name="Bit A."/>
            <person name="Patnaik S."/>
            <person name="Patel N."/>
            <person name="Shah T.M."/>
            <person name="Hinsu A."/>
            <person name="Jena J.K."/>
        </authorList>
    </citation>
    <scope>NUCLEOTIDE SEQUENCE</scope>
    <source>
        <strain evidence="11">CIFAMagur01</strain>
        <tissue evidence="11">Testis</tissue>
    </source>
</reference>
<evidence type="ECO:0000256" key="9">
    <source>
        <dbReference type="SAM" id="SignalP"/>
    </source>
</evidence>
<dbReference type="PANTHER" id="PTHR11506">
    <property type="entry name" value="LYSOSOME-ASSOCIATED MEMBRANE GLYCOPROTEIN"/>
    <property type="match status" value="1"/>
</dbReference>
<feature type="non-terminal residue" evidence="11">
    <location>
        <position position="416"/>
    </location>
</feature>
<sequence>MRSRAVSFLKMTNAHHMAMHFFILAALLFMGNSVASEASDSSHREVFLNQLEETKAQHNMSRKPSLQPKESKPLIETYTLRKDGRVCVMARLGVEFVVKEDKKTLYYNMDPKATSVTGSCSDQTANLSLKFDGGKLEFTFIKSGDQSYVSTLRALLEPEPYCKQCKNKSYPGILDHDKLFKTTKGKSFKCRSKTQLHLSEDLTIKLISLQVQAFDMPSGTFGKGNSVASEVKDSSHSEVFLNQLEETKAQHNMSRKPSLQPKESKPLIETYTLRKDGRVCVMARLGVEFVVEEDKKTLYYNMDPKTTSVTGYCTDKKAIFSLIFDGGNLEFTFIKSGNQSYVSTLRVLLEPEPYCKQCKSKRYPGVLDHGKLFKTTKGKSFKCQSKTQLHLAKDLKIKLIPLQIQAFDMPSGTFGK</sequence>
<comment type="caution">
    <text evidence="8">Lacks conserved residue(s) required for the propagation of feature annotation.</text>
</comment>
<organism evidence="11 12">
    <name type="scientific">Clarias magur</name>
    <name type="common">Asian catfish</name>
    <name type="synonym">Macropteronotus magur</name>
    <dbReference type="NCBI Taxonomy" id="1594786"/>
    <lineage>
        <taxon>Eukaryota</taxon>
        <taxon>Metazoa</taxon>
        <taxon>Chordata</taxon>
        <taxon>Craniata</taxon>
        <taxon>Vertebrata</taxon>
        <taxon>Euteleostomi</taxon>
        <taxon>Actinopterygii</taxon>
        <taxon>Neopterygii</taxon>
        <taxon>Teleostei</taxon>
        <taxon>Ostariophysi</taxon>
        <taxon>Siluriformes</taxon>
        <taxon>Clariidae</taxon>
        <taxon>Clarias</taxon>
    </lineage>
</organism>
<protein>
    <submittedName>
        <fullName evidence="11">Lysosome-associated membrane glycoprotein 3-like</fullName>
    </submittedName>
</protein>
<dbReference type="Pfam" id="PF01299">
    <property type="entry name" value="Lamp2-like_luminal"/>
    <property type="match status" value="2"/>
</dbReference>
<feature type="chain" id="PRO_5035198990" evidence="9">
    <location>
        <begin position="36"/>
        <end position="416"/>
    </location>
</feature>